<dbReference type="AlphaFoldDB" id="A0A812MJS4"/>
<sequence>MRILNPAEELRSSSPELTLPPEFAGEVDVLRLDALQHTVPPPFKYFPLSVPGHDAPPALMTCSLSGAIEVLLKYDLFLIRLTGPYALFVRRGEWPNARKFSRKLHCLSALFFWLPGPCWS</sequence>
<evidence type="ECO:0000313" key="2">
    <source>
        <dbReference type="Proteomes" id="UP000604046"/>
    </source>
</evidence>
<comment type="caution">
    <text evidence="1">The sequence shown here is derived from an EMBL/GenBank/DDBJ whole genome shotgun (WGS) entry which is preliminary data.</text>
</comment>
<name>A0A812MJS4_9DINO</name>
<dbReference type="Proteomes" id="UP000604046">
    <property type="component" value="Unassembled WGS sequence"/>
</dbReference>
<keyword evidence="2" id="KW-1185">Reference proteome</keyword>
<dbReference type="EMBL" id="CAJNDS010001557">
    <property type="protein sequence ID" value="CAE7264792.1"/>
    <property type="molecule type" value="Genomic_DNA"/>
</dbReference>
<reference evidence="1" key="1">
    <citation type="submission" date="2021-02" db="EMBL/GenBank/DDBJ databases">
        <authorList>
            <person name="Dougan E. K."/>
            <person name="Rhodes N."/>
            <person name="Thang M."/>
            <person name="Chan C."/>
        </authorList>
    </citation>
    <scope>NUCLEOTIDE SEQUENCE</scope>
</reference>
<gene>
    <name evidence="1" type="primary">ergic3</name>
    <name evidence="1" type="ORF">SNAT2548_LOCUS13955</name>
</gene>
<proteinExistence type="predicted"/>
<accession>A0A812MJS4</accession>
<evidence type="ECO:0000313" key="1">
    <source>
        <dbReference type="EMBL" id="CAE7264792.1"/>
    </source>
</evidence>
<organism evidence="1 2">
    <name type="scientific">Symbiodinium natans</name>
    <dbReference type="NCBI Taxonomy" id="878477"/>
    <lineage>
        <taxon>Eukaryota</taxon>
        <taxon>Sar</taxon>
        <taxon>Alveolata</taxon>
        <taxon>Dinophyceae</taxon>
        <taxon>Suessiales</taxon>
        <taxon>Symbiodiniaceae</taxon>
        <taxon>Symbiodinium</taxon>
    </lineage>
</organism>
<protein>
    <submittedName>
        <fullName evidence="1">Ergic3 protein</fullName>
    </submittedName>
</protein>